<gene>
    <name evidence="3" type="ORF">HUK68_06870</name>
</gene>
<dbReference type="Proteomes" id="UP000509579">
    <property type="component" value="Chromosome"/>
</dbReference>
<evidence type="ECO:0000259" key="2">
    <source>
        <dbReference type="Pfam" id="PF04717"/>
    </source>
</evidence>
<feature type="compositionally biased region" description="Polar residues" evidence="1">
    <location>
        <begin position="212"/>
        <end position="223"/>
    </location>
</feature>
<dbReference type="InterPro" id="IPR006531">
    <property type="entry name" value="Gp5/Vgr_OB"/>
</dbReference>
<sequence length="223" mass="22596">MSTPDPILALSELQRLVHNLIRVGSIHEVDHGGPGQPARVRVQIGELVTNWRPYHECRAGGTKTWNPPTVGEQATVLSPSGDLGAAVVLVGLNSTGNPAPSNDPNKTVSQYPDGTVVEYDHASHALLVTLVAGGAATLAAPGSVTVDSPEVTMTGNCTVDGTLTYKGGMRGSGKAAGATSSAEIDGTMRASEDVVAGGVSLRNHTHPGVLQGGSNTQPPGGAA</sequence>
<dbReference type="NCBIfam" id="TIGR01644">
    <property type="entry name" value="phage_P2_V"/>
    <property type="match status" value="1"/>
</dbReference>
<dbReference type="InterPro" id="IPR037026">
    <property type="entry name" value="Vgr_OB-fold_dom_sf"/>
</dbReference>
<name>A0A6N1X067_9BURK</name>
<evidence type="ECO:0000313" key="4">
    <source>
        <dbReference type="Proteomes" id="UP000509579"/>
    </source>
</evidence>
<dbReference type="Gene3D" id="2.40.50.230">
    <property type="entry name" value="Gp5 N-terminal domain"/>
    <property type="match status" value="1"/>
</dbReference>
<accession>A0A6N1X067</accession>
<proteinExistence type="predicted"/>
<dbReference type="AlphaFoldDB" id="A0A6N1X067"/>
<dbReference type="Gene3D" id="6.20.150.10">
    <property type="match status" value="1"/>
</dbReference>
<dbReference type="InterPro" id="IPR013046">
    <property type="entry name" value="GpV/Gp45"/>
</dbReference>
<protein>
    <submittedName>
        <fullName evidence="3">Phage baseplate assembly protein V</fullName>
    </submittedName>
</protein>
<dbReference type="Pfam" id="PF18946">
    <property type="entry name" value="Apex"/>
    <property type="match status" value="1"/>
</dbReference>
<dbReference type="EMBL" id="CP054840">
    <property type="protein sequence ID" value="QKV52647.1"/>
    <property type="molecule type" value="Genomic_DNA"/>
</dbReference>
<evidence type="ECO:0000313" key="3">
    <source>
        <dbReference type="EMBL" id="QKV52647.1"/>
    </source>
</evidence>
<evidence type="ECO:0000256" key="1">
    <source>
        <dbReference type="SAM" id="MobiDB-lite"/>
    </source>
</evidence>
<dbReference type="InterPro" id="IPR044033">
    <property type="entry name" value="GpV-like_apex"/>
</dbReference>
<feature type="domain" description="Gp5/Type VI secretion system Vgr protein OB-fold" evidence="2">
    <location>
        <begin position="33"/>
        <end position="92"/>
    </location>
</feature>
<dbReference type="RefSeq" id="WP_175503526.1">
    <property type="nucleotide sequence ID" value="NZ_CP054840.1"/>
</dbReference>
<feature type="region of interest" description="Disordered" evidence="1">
    <location>
        <begin position="202"/>
        <end position="223"/>
    </location>
</feature>
<keyword evidence="4" id="KW-1185">Reference proteome</keyword>
<organism evidence="3 4">
    <name type="scientific">Comamonas antarctica</name>
    <dbReference type="NCBI Taxonomy" id="2743470"/>
    <lineage>
        <taxon>Bacteria</taxon>
        <taxon>Pseudomonadati</taxon>
        <taxon>Pseudomonadota</taxon>
        <taxon>Betaproteobacteria</taxon>
        <taxon>Burkholderiales</taxon>
        <taxon>Comamonadaceae</taxon>
        <taxon>Comamonas</taxon>
    </lineage>
</organism>
<dbReference type="Pfam" id="PF04717">
    <property type="entry name" value="Phage_base_V"/>
    <property type="match status" value="1"/>
</dbReference>
<dbReference type="KEGG" id="aant:HUK68_06870"/>
<reference evidence="3 4" key="1">
    <citation type="submission" date="2020-06" db="EMBL/GenBank/DDBJ databases">
        <title>Acidovorax antarctica sp. nov., isolated from Corinth ice sheet soil, Antarctic Fields Peninsula.</title>
        <authorList>
            <person name="Xu Q."/>
            <person name="Peng F."/>
        </authorList>
    </citation>
    <scope>NUCLEOTIDE SEQUENCE [LARGE SCALE GENOMIC DNA]</scope>
    <source>
        <strain evidence="3 4">16-35-5</strain>
    </source>
</reference>